<name>A0A2V1E913_9PLEO</name>
<feature type="region of interest" description="Disordered" evidence="1">
    <location>
        <begin position="293"/>
        <end position="316"/>
    </location>
</feature>
<feature type="region of interest" description="Disordered" evidence="1">
    <location>
        <begin position="142"/>
        <end position="166"/>
    </location>
</feature>
<evidence type="ECO:0000313" key="2">
    <source>
        <dbReference type="EMBL" id="PVI06134.1"/>
    </source>
</evidence>
<accession>A0A2V1E913</accession>
<feature type="region of interest" description="Disordered" evidence="1">
    <location>
        <begin position="195"/>
        <end position="219"/>
    </location>
</feature>
<feature type="region of interest" description="Disordered" evidence="1">
    <location>
        <begin position="242"/>
        <end position="267"/>
    </location>
</feature>
<sequence length="489" mass="52946">MSTSYTPLTVTETVQFISEVLPFTMNSQTLRALRAALDARRDVRMYRVHQESSPSEDEDSQATQSPGYGTVYPGFVGQALLDALESPELPQEIPEVEQDYESSVVSPVRTPSPTRGFEGLPVDATTAFYCPNAEEEIAKLNGDEASSPSLNVEEETGTASPPRGYKGLPVDANTAFYCPDAEEAINELREMNGEASSPIAYSPSASPSPPRGHKGLPVDANTAFYCPDADEAIEDIRRRVRRQMDGEASSPSASSPSSSPSPPRGYRGLPIDANTAFYCPDAEEAIEELRAMNGDAPSPSRSSLPSSPAPLDPPQTLEDYYPGFQYTEAYDPGFMNAPRRNNSPLFATAQALCQHFDGRQCMPLEEFYGWYITHLEDIGFFPTQATSPQPEGFVIGTVSPSRASSPSEEEEGEIEEELRSGEDEGICLPGDVSPAATTTAPTTEAPPAASLSSYAPGISAPLKRRRPGEDEEDDSDYVLPPQKTRRRAT</sequence>
<reference evidence="2 3" key="1">
    <citation type="journal article" date="2018" name="Sci. Rep.">
        <title>Comparative genomics provides insights into the lifestyle and reveals functional heterogeneity of dark septate endophytic fungi.</title>
        <authorList>
            <person name="Knapp D.G."/>
            <person name="Nemeth J.B."/>
            <person name="Barry K."/>
            <person name="Hainaut M."/>
            <person name="Henrissat B."/>
            <person name="Johnson J."/>
            <person name="Kuo A."/>
            <person name="Lim J.H.P."/>
            <person name="Lipzen A."/>
            <person name="Nolan M."/>
            <person name="Ohm R.A."/>
            <person name="Tamas L."/>
            <person name="Grigoriev I.V."/>
            <person name="Spatafora J.W."/>
            <person name="Nagy L.G."/>
            <person name="Kovacs G.M."/>
        </authorList>
    </citation>
    <scope>NUCLEOTIDE SEQUENCE [LARGE SCALE GENOMIC DNA]</scope>
    <source>
        <strain evidence="2 3">DSE2036</strain>
    </source>
</reference>
<feature type="compositionally biased region" description="Acidic residues" evidence="1">
    <location>
        <begin position="407"/>
        <end position="416"/>
    </location>
</feature>
<feature type="compositionally biased region" description="Low complexity" evidence="1">
    <location>
        <begin position="195"/>
        <end position="205"/>
    </location>
</feature>
<feature type="region of interest" description="Disordered" evidence="1">
    <location>
        <begin position="397"/>
        <end position="489"/>
    </location>
</feature>
<proteinExistence type="predicted"/>
<dbReference type="Proteomes" id="UP000244855">
    <property type="component" value="Unassembled WGS sequence"/>
</dbReference>
<feature type="compositionally biased region" description="Low complexity" evidence="1">
    <location>
        <begin position="295"/>
        <end position="306"/>
    </location>
</feature>
<keyword evidence="3" id="KW-1185">Reference proteome</keyword>
<feature type="region of interest" description="Disordered" evidence="1">
    <location>
        <begin position="98"/>
        <end position="119"/>
    </location>
</feature>
<feature type="compositionally biased region" description="Low complexity" evidence="1">
    <location>
        <begin position="434"/>
        <end position="456"/>
    </location>
</feature>
<feature type="region of interest" description="Disordered" evidence="1">
    <location>
        <begin position="46"/>
        <end position="69"/>
    </location>
</feature>
<feature type="compositionally biased region" description="Low complexity" evidence="1">
    <location>
        <begin position="102"/>
        <end position="115"/>
    </location>
</feature>
<evidence type="ECO:0000256" key="1">
    <source>
        <dbReference type="SAM" id="MobiDB-lite"/>
    </source>
</evidence>
<feature type="compositionally biased region" description="Low complexity" evidence="1">
    <location>
        <begin position="248"/>
        <end position="258"/>
    </location>
</feature>
<organism evidence="2 3">
    <name type="scientific">Periconia macrospinosa</name>
    <dbReference type="NCBI Taxonomy" id="97972"/>
    <lineage>
        <taxon>Eukaryota</taxon>
        <taxon>Fungi</taxon>
        <taxon>Dikarya</taxon>
        <taxon>Ascomycota</taxon>
        <taxon>Pezizomycotina</taxon>
        <taxon>Dothideomycetes</taxon>
        <taxon>Pleosporomycetidae</taxon>
        <taxon>Pleosporales</taxon>
        <taxon>Massarineae</taxon>
        <taxon>Periconiaceae</taxon>
        <taxon>Periconia</taxon>
    </lineage>
</organism>
<gene>
    <name evidence="2" type="ORF">DM02DRAFT_650043</name>
</gene>
<evidence type="ECO:0000313" key="3">
    <source>
        <dbReference type="Proteomes" id="UP000244855"/>
    </source>
</evidence>
<protein>
    <submittedName>
        <fullName evidence="2">Uncharacterized protein</fullName>
    </submittedName>
</protein>
<dbReference type="EMBL" id="KZ805310">
    <property type="protein sequence ID" value="PVI06134.1"/>
    <property type="molecule type" value="Genomic_DNA"/>
</dbReference>
<dbReference type="AlphaFoldDB" id="A0A2V1E913"/>